<keyword evidence="3" id="KW-0963">Cytoplasm</keyword>
<dbReference type="PANTHER" id="PTHR46094">
    <property type="entry name" value="INTEGRATOR COMPLEX SUBUNIT 9"/>
    <property type="match status" value="1"/>
</dbReference>
<evidence type="ECO:0000256" key="5">
    <source>
        <dbReference type="SAM" id="MobiDB-lite"/>
    </source>
</evidence>
<dbReference type="SMART" id="SM01027">
    <property type="entry name" value="Beta-Casp"/>
    <property type="match status" value="1"/>
</dbReference>
<dbReference type="InterPro" id="IPR008978">
    <property type="entry name" value="HSP20-like_chaperone"/>
</dbReference>
<dbReference type="GO" id="GO:0032039">
    <property type="term" value="C:integrator complex"/>
    <property type="evidence" value="ECO:0007669"/>
    <property type="project" value="InterPro"/>
</dbReference>
<evidence type="ECO:0000256" key="1">
    <source>
        <dbReference type="ARBA" id="ARBA00004123"/>
    </source>
</evidence>
<dbReference type="Proteomes" id="UP001489004">
    <property type="component" value="Unassembled WGS sequence"/>
</dbReference>
<dbReference type="SUPFAM" id="SSF49764">
    <property type="entry name" value="HSP20-like chaperones"/>
    <property type="match status" value="1"/>
</dbReference>
<keyword evidence="4" id="KW-0539">Nucleus</keyword>
<dbReference type="Gene3D" id="2.60.40.790">
    <property type="match status" value="1"/>
</dbReference>
<dbReference type="SUPFAM" id="SSF56281">
    <property type="entry name" value="Metallo-hydrolase/oxidoreductase"/>
    <property type="match status" value="1"/>
</dbReference>
<feature type="region of interest" description="Disordered" evidence="5">
    <location>
        <begin position="1"/>
        <end position="25"/>
    </location>
</feature>
<dbReference type="InterPro" id="IPR022712">
    <property type="entry name" value="Beta_Casp"/>
</dbReference>
<reference evidence="7 8" key="1">
    <citation type="journal article" date="2024" name="Nat. Commun.">
        <title>Phylogenomics reveals the evolutionary origins of lichenization in chlorophyte algae.</title>
        <authorList>
            <person name="Puginier C."/>
            <person name="Libourel C."/>
            <person name="Otte J."/>
            <person name="Skaloud P."/>
            <person name="Haon M."/>
            <person name="Grisel S."/>
            <person name="Petersen M."/>
            <person name="Berrin J.G."/>
            <person name="Delaux P.M."/>
            <person name="Dal Grande F."/>
            <person name="Keller J."/>
        </authorList>
    </citation>
    <scope>NUCLEOTIDE SEQUENCE [LARGE SCALE GENOMIC DNA]</scope>
    <source>
        <strain evidence="7 8">SAG 2043</strain>
    </source>
</reference>
<organism evidence="7 8">
    <name type="scientific">[Myrmecia] bisecta</name>
    <dbReference type="NCBI Taxonomy" id="41462"/>
    <lineage>
        <taxon>Eukaryota</taxon>
        <taxon>Viridiplantae</taxon>
        <taxon>Chlorophyta</taxon>
        <taxon>core chlorophytes</taxon>
        <taxon>Trebouxiophyceae</taxon>
        <taxon>Trebouxiales</taxon>
        <taxon>Trebouxiaceae</taxon>
        <taxon>Myrmecia</taxon>
    </lineage>
</organism>
<name>A0AAW1PNP3_9CHLO</name>
<comment type="subcellular location">
    <subcellularLocation>
        <location evidence="2">Cytoplasm</location>
    </subcellularLocation>
    <subcellularLocation>
        <location evidence="1">Nucleus</location>
    </subcellularLocation>
</comment>
<accession>A0AAW1PNP3</accession>
<keyword evidence="8" id="KW-1185">Reference proteome</keyword>
<proteinExistence type="predicted"/>
<dbReference type="Gene3D" id="3.40.50.10890">
    <property type="match status" value="1"/>
</dbReference>
<evidence type="ECO:0000313" key="8">
    <source>
        <dbReference type="Proteomes" id="UP001489004"/>
    </source>
</evidence>
<dbReference type="Gene3D" id="3.60.15.10">
    <property type="entry name" value="Ribonuclease Z/Hydroxyacylglutathione hydrolase-like"/>
    <property type="match status" value="1"/>
</dbReference>
<dbReference type="CDD" id="cd06467">
    <property type="entry name" value="p23_NUDC_like"/>
    <property type="match status" value="1"/>
</dbReference>
<evidence type="ECO:0000256" key="4">
    <source>
        <dbReference type="ARBA" id="ARBA00023242"/>
    </source>
</evidence>
<evidence type="ECO:0000256" key="2">
    <source>
        <dbReference type="ARBA" id="ARBA00004496"/>
    </source>
</evidence>
<feature type="domain" description="CS" evidence="6">
    <location>
        <begin position="531"/>
        <end position="638"/>
    </location>
</feature>
<comment type="caution">
    <text evidence="7">The sequence shown here is derived from an EMBL/GenBank/DDBJ whole genome shotgun (WGS) entry which is preliminary data.</text>
</comment>
<gene>
    <name evidence="7" type="ORF">WJX72_006960</name>
</gene>
<evidence type="ECO:0000259" key="6">
    <source>
        <dbReference type="PROSITE" id="PS51203"/>
    </source>
</evidence>
<dbReference type="EMBL" id="JALJOR010000010">
    <property type="protein sequence ID" value="KAK9810223.1"/>
    <property type="molecule type" value="Genomic_DNA"/>
</dbReference>
<dbReference type="PROSITE" id="PS51203">
    <property type="entry name" value="CS"/>
    <property type="match status" value="1"/>
</dbReference>
<sequence length="691" mass="74871">MKLQQQRQQERDVRIAPQSQQPQRGAGNVLTLGNLHYVEDSVAYHTCLLEALDVSSIDAVLVSSPQAMLALPYITRQPGFEGQVLATEATLTIAGHLLWELLEAEAANGSAQLHLPSTAGREGTTWLSKEAFPLLPTSVQHALLGSEPQLWPLERRRWRTLYSKAEAHACLASIQGVRYGQQVSLGGGAMEATAVPSGHEVGGAVWKLQAGQTRVGYLAAASQLAGPQAPLNPQDLMDLDALILAPVTDLNDPGQDGDGLAFEILEQVGKALKTAGLAHIPMFYISPAAEDSLAHGTVGMEWLCSERQERVYLPMAPFGHAELLQEKRLMVASSLADLELQSWWREPCVALVPASSLRSGAATQLLWKWGSEARNVVVFTQQGIARRALAPFGPLKLAVVEAPLRAPLSPAELASLLAGGRLTHLLLPETLSNDLAQVALDEQQSLASEPITTYGPLETVHVSLPHSSHPALMTAELAAQVDLQPVEGIRGVAAGRVWSLLSLTDGRWQLDPVPTGISGLSGCGMATLQSLQQPTFLWGQASVQQVLDALHERGMYAIETLTEVNIYCKVPQGVKAKQLYVDIDSKHLRVGIQPNPPYLNRDFAGKVKASDSFWTLEDGELHLTISKAEEGEPWKSALEGHEIDPLQQQAEQKRLMLERFQEEHPGFDFSGAEFSGEAPNPRTFMGGMPRS</sequence>
<dbReference type="InterPro" id="IPR027074">
    <property type="entry name" value="Integrator_9su"/>
</dbReference>
<protein>
    <recommendedName>
        <fullName evidence="6">CS domain-containing protein</fullName>
    </recommendedName>
</protein>
<dbReference type="Pfam" id="PF04969">
    <property type="entry name" value="CS"/>
    <property type="match status" value="1"/>
</dbReference>
<dbReference type="GO" id="GO:0034472">
    <property type="term" value="P:snRNA 3'-end processing"/>
    <property type="evidence" value="ECO:0007669"/>
    <property type="project" value="TreeGrafter"/>
</dbReference>
<dbReference type="GO" id="GO:0005737">
    <property type="term" value="C:cytoplasm"/>
    <property type="evidence" value="ECO:0007669"/>
    <property type="project" value="UniProtKB-SubCell"/>
</dbReference>
<dbReference type="InterPro" id="IPR007052">
    <property type="entry name" value="CS_dom"/>
</dbReference>
<feature type="region of interest" description="Disordered" evidence="5">
    <location>
        <begin position="668"/>
        <end position="691"/>
    </location>
</feature>
<dbReference type="PANTHER" id="PTHR46094:SF1">
    <property type="entry name" value="INTEGRATOR COMPLEX SUBUNIT 9"/>
    <property type="match status" value="1"/>
</dbReference>
<dbReference type="AlphaFoldDB" id="A0AAW1PNP3"/>
<dbReference type="InterPro" id="IPR036866">
    <property type="entry name" value="RibonucZ/Hydroxyglut_hydro"/>
</dbReference>
<evidence type="ECO:0000313" key="7">
    <source>
        <dbReference type="EMBL" id="KAK9810223.1"/>
    </source>
</evidence>
<evidence type="ECO:0000256" key="3">
    <source>
        <dbReference type="ARBA" id="ARBA00022490"/>
    </source>
</evidence>